<accession>A0ABN8F421</accession>
<evidence type="ECO:0000313" key="2">
    <source>
        <dbReference type="EMBL" id="CAH0998013.1"/>
    </source>
</evidence>
<feature type="domain" description="Endonuclease GajA/Old nuclease/RecF-like AAA" evidence="1">
    <location>
        <begin position="1"/>
        <end position="437"/>
    </location>
</feature>
<dbReference type="PANTHER" id="PTHR43581:SF2">
    <property type="entry name" value="EXCINUCLEASE ATPASE SUBUNIT"/>
    <property type="match status" value="1"/>
</dbReference>
<gene>
    <name evidence="2" type="ORF">EMA8858_04148</name>
</gene>
<dbReference type="InterPro" id="IPR051396">
    <property type="entry name" value="Bact_Antivir_Def_Nuclease"/>
</dbReference>
<dbReference type="SUPFAM" id="SSF52540">
    <property type="entry name" value="P-loop containing nucleoside triphosphate hydrolases"/>
    <property type="match status" value="1"/>
</dbReference>
<sequence>MINRFKITKLFGFRNVNIPFDSDVKILIGENGLGKTTVLNSLYYLLSEKYYKLNSIEFERIELGFKDGNKIQFTKRELESYLRFQERQGHRPIPNEILNKINIKELEEFFKNEENSDKDIEHNVLKFIAKNKIPRWAPIQIMAREIRFLFHEPTFKKFRQFSEIIKSYSIDILYFPTYRRVEEDLKNLGKFRRKLIEPDFEEAFYEEIEEDFQVSDDTLIHFGMEDVEQRINLVKTFINNSTVDGFSKVTGEILSQLLKGFPEIQQEQIDSLEISTAKIVLHRVGNSLSDSDRNQILKLLEKPKDLLKKKELTYFLLNLIEIYNQHKHVDDAIKKFRDVCNNYLEDKEFRYNESTVDIVVYRKGTFDKVELNKLSSGEKQIISLFSKIYLEFSKKYLVLFDEPELSLSIEWQKQLLPDIVNSEKCKFLLSVTHSPFIFKNKLDKFAVGMNSYIK</sequence>
<reference evidence="2" key="1">
    <citation type="submission" date="2021-12" db="EMBL/GenBank/DDBJ databases">
        <authorList>
            <person name="Rodrigo-Torres L."/>
            <person name="Arahal R. D."/>
            <person name="Lucena T."/>
        </authorList>
    </citation>
    <scope>NUCLEOTIDE SEQUENCE</scope>
    <source>
        <strain evidence="2">CECT 8858</strain>
    </source>
</reference>
<dbReference type="Pfam" id="PF13175">
    <property type="entry name" value="AAA_15"/>
    <property type="match status" value="1"/>
</dbReference>
<dbReference type="EMBL" id="CAKLPY010000010">
    <property type="protein sequence ID" value="CAH0998013.1"/>
    <property type="molecule type" value="Genomic_DNA"/>
</dbReference>
<dbReference type="RefSeq" id="WP_238808821.1">
    <property type="nucleotide sequence ID" value="NZ_CAKLPY010000010.1"/>
</dbReference>
<dbReference type="InterPro" id="IPR041685">
    <property type="entry name" value="AAA_GajA/Old/RecF-like"/>
</dbReference>
<organism evidence="2 3">
    <name type="scientific">Emticicia aquatica</name>
    <dbReference type="NCBI Taxonomy" id="1681835"/>
    <lineage>
        <taxon>Bacteria</taxon>
        <taxon>Pseudomonadati</taxon>
        <taxon>Bacteroidota</taxon>
        <taxon>Cytophagia</taxon>
        <taxon>Cytophagales</taxon>
        <taxon>Leadbetterellaceae</taxon>
        <taxon>Emticicia</taxon>
    </lineage>
</organism>
<name>A0ABN8F421_9BACT</name>
<dbReference type="PANTHER" id="PTHR43581">
    <property type="entry name" value="ATP/GTP PHOSPHATASE"/>
    <property type="match status" value="1"/>
</dbReference>
<dbReference type="InterPro" id="IPR027417">
    <property type="entry name" value="P-loop_NTPase"/>
</dbReference>
<comment type="caution">
    <text evidence="2">The sequence shown here is derived from an EMBL/GenBank/DDBJ whole genome shotgun (WGS) entry which is preliminary data.</text>
</comment>
<dbReference type="Proteomes" id="UP000837932">
    <property type="component" value="Unassembled WGS sequence"/>
</dbReference>
<keyword evidence="3" id="KW-1185">Reference proteome</keyword>
<protein>
    <recommendedName>
        <fullName evidence="1">Endonuclease GajA/Old nuclease/RecF-like AAA domain-containing protein</fullName>
    </recommendedName>
</protein>
<dbReference type="Gene3D" id="3.40.50.300">
    <property type="entry name" value="P-loop containing nucleotide triphosphate hydrolases"/>
    <property type="match status" value="2"/>
</dbReference>
<proteinExistence type="predicted"/>
<evidence type="ECO:0000259" key="1">
    <source>
        <dbReference type="Pfam" id="PF13175"/>
    </source>
</evidence>
<evidence type="ECO:0000313" key="3">
    <source>
        <dbReference type="Proteomes" id="UP000837932"/>
    </source>
</evidence>